<feature type="signal peptide" evidence="3">
    <location>
        <begin position="1"/>
        <end position="22"/>
    </location>
</feature>
<dbReference type="PROSITE" id="PS50092">
    <property type="entry name" value="TSP1"/>
    <property type="match status" value="8"/>
</dbReference>
<feature type="chain" id="PRO_5042883143" description="Apple domain-containing protein" evidence="3">
    <location>
        <begin position="23"/>
        <end position="867"/>
    </location>
</feature>
<dbReference type="PANTHER" id="PTHR22906">
    <property type="entry name" value="PROPERDIN"/>
    <property type="match status" value="1"/>
</dbReference>
<dbReference type="PROSITE" id="PS50948">
    <property type="entry name" value="PAN"/>
    <property type="match status" value="1"/>
</dbReference>
<name>A0AAN8F8A2_TRICO</name>
<sequence>MMKIVAMAISLFLTSYFSSAHGVRVCSRKRYVFTSTAILQRVHLPTPERCVERCVENMSFCKAAVYTPYKDTSIGVCTLFSENSVQQPTALHPDASVEPVSTVHELLDSCPQFSLPEITYKISSNHRRKLESFIGKIALDEELRSDAFFRDEFGEEGDHHAPDGYATMTPLFREGTTRKYLDAKDYQRPKSPFEGVPAIVPVAVLHMGKALNSAYDSCGPGVMCVPTLASMDLSPCPARQGDPCAPRPPCYPTVCASADQQVAHSVWTEWSSCSVTCGLGMRTRQCSGGGCTGPALETCSMMAFCQEWTSWSSWSLCSVSCGEGERKRTRECIGGRDCPGVGVAVETCVTPSCPSWSEWGPWEGCSITCGQGHEKRFRKCQNSFLCSGSTEESRICDRGSCPQWADWTPWTACTRSCDTGETYRKRDCKHGSCEGASEERLLCNQQDCPTWTEWTAWTVCANKCDEDAYRIRSRACIYGGVSHTGCEGPAQDQSSCPTRACPTWSDWSEWSECSATCGQGNQARTRTCENGSDCGGSNREIRFCQLASCPYWDEWMDWGGCSVTCGVGVCERKRRAKSILIARSRSDAQKSAYRNYTSEETLEGIHRAPAPARTTIEGGGTCTGSDVDRKPCDAGPCCSWESWSEWTPCIGCGAQAISRRSRICQLDGSRDMFSSLSSQASYRGSECCEGPAVETKPCNNPCEQTLACGWTEWGEWCGCARCREGRETRRRFCEREGAQGRTPSEANCNCPGRDTEERDCIVEKNCDSYRTPDGRGSAQNYGKQAFDGRKGESGIYVPIKTRPADEYQRRGVEYHPLEGRDSTLITTGLPFPSCRWSKWSEWSQCHYDTKLRQRNRFCIGSDGKEQS</sequence>
<dbReference type="InterPro" id="IPR052065">
    <property type="entry name" value="Compl_asym_regulator"/>
</dbReference>
<dbReference type="EMBL" id="WIXE01020432">
    <property type="protein sequence ID" value="KAK5969222.1"/>
    <property type="molecule type" value="Genomic_DNA"/>
</dbReference>
<keyword evidence="3" id="KW-0732">Signal</keyword>
<feature type="domain" description="Apple" evidence="4">
    <location>
        <begin position="26"/>
        <end position="110"/>
    </location>
</feature>
<accession>A0AAN8F8A2</accession>
<dbReference type="SMART" id="SM00209">
    <property type="entry name" value="TSP1"/>
    <property type="match status" value="9"/>
</dbReference>
<organism evidence="5 6">
    <name type="scientific">Trichostrongylus colubriformis</name>
    <name type="common">Black scour worm</name>
    <dbReference type="NCBI Taxonomy" id="6319"/>
    <lineage>
        <taxon>Eukaryota</taxon>
        <taxon>Metazoa</taxon>
        <taxon>Ecdysozoa</taxon>
        <taxon>Nematoda</taxon>
        <taxon>Chromadorea</taxon>
        <taxon>Rhabditida</taxon>
        <taxon>Rhabditina</taxon>
        <taxon>Rhabditomorpha</taxon>
        <taxon>Strongyloidea</taxon>
        <taxon>Trichostrongylidae</taxon>
        <taxon>Trichostrongylus</taxon>
    </lineage>
</organism>
<evidence type="ECO:0000259" key="4">
    <source>
        <dbReference type="PROSITE" id="PS50948"/>
    </source>
</evidence>
<evidence type="ECO:0000313" key="5">
    <source>
        <dbReference type="EMBL" id="KAK5969222.1"/>
    </source>
</evidence>
<keyword evidence="2" id="KW-1015">Disulfide bond</keyword>
<proteinExistence type="predicted"/>
<dbReference type="Pfam" id="PF00090">
    <property type="entry name" value="TSP_1"/>
    <property type="match status" value="6"/>
</dbReference>
<reference evidence="5 6" key="1">
    <citation type="submission" date="2019-10" db="EMBL/GenBank/DDBJ databases">
        <title>Assembly and Annotation for the nematode Trichostrongylus colubriformis.</title>
        <authorList>
            <person name="Martin J."/>
        </authorList>
    </citation>
    <scope>NUCLEOTIDE SEQUENCE [LARGE SCALE GENOMIC DNA]</scope>
    <source>
        <strain evidence="5">G859</strain>
        <tissue evidence="5">Whole worm</tissue>
    </source>
</reference>
<protein>
    <recommendedName>
        <fullName evidence="4">Apple domain-containing protein</fullName>
    </recommendedName>
</protein>
<dbReference type="SUPFAM" id="SSF57414">
    <property type="entry name" value="Hairpin loop containing domain-like"/>
    <property type="match status" value="1"/>
</dbReference>
<gene>
    <name evidence="5" type="ORF">GCK32_007499</name>
</gene>
<dbReference type="InterPro" id="IPR000884">
    <property type="entry name" value="TSP1_rpt"/>
</dbReference>
<evidence type="ECO:0000313" key="6">
    <source>
        <dbReference type="Proteomes" id="UP001331761"/>
    </source>
</evidence>
<dbReference type="SUPFAM" id="SSF82895">
    <property type="entry name" value="TSP-1 type 1 repeat"/>
    <property type="match status" value="6"/>
</dbReference>
<keyword evidence="1" id="KW-0677">Repeat</keyword>
<dbReference type="PANTHER" id="PTHR22906:SF47">
    <property type="entry name" value="APPLE DOMAIN-CONTAINING PROTEIN"/>
    <property type="match status" value="1"/>
</dbReference>
<dbReference type="InterPro" id="IPR003609">
    <property type="entry name" value="Pan_app"/>
</dbReference>
<evidence type="ECO:0000256" key="2">
    <source>
        <dbReference type="ARBA" id="ARBA00023157"/>
    </source>
</evidence>
<comment type="caution">
    <text evidence="5">The sequence shown here is derived from an EMBL/GenBank/DDBJ whole genome shotgun (WGS) entry which is preliminary data.</text>
</comment>
<dbReference type="Gene3D" id="2.20.100.10">
    <property type="entry name" value="Thrombospondin type-1 (TSP1) repeat"/>
    <property type="match status" value="7"/>
</dbReference>
<dbReference type="Proteomes" id="UP001331761">
    <property type="component" value="Unassembled WGS sequence"/>
</dbReference>
<dbReference type="AlphaFoldDB" id="A0AAN8F8A2"/>
<evidence type="ECO:0000256" key="3">
    <source>
        <dbReference type="SAM" id="SignalP"/>
    </source>
</evidence>
<keyword evidence="6" id="KW-1185">Reference proteome</keyword>
<evidence type="ECO:0000256" key="1">
    <source>
        <dbReference type="ARBA" id="ARBA00022737"/>
    </source>
</evidence>
<dbReference type="InterPro" id="IPR036383">
    <property type="entry name" value="TSP1_rpt_sf"/>
</dbReference>